<keyword evidence="3" id="KW-0347">Helicase</keyword>
<gene>
    <name evidence="6" type="ORF">N7452_006648</name>
</gene>
<dbReference type="InterPro" id="IPR047187">
    <property type="entry name" value="SF1_C_Upf1"/>
</dbReference>
<evidence type="ECO:0000313" key="7">
    <source>
        <dbReference type="Proteomes" id="UP001147695"/>
    </source>
</evidence>
<dbReference type="InterPro" id="IPR041679">
    <property type="entry name" value="DNA2/NAM7-like_C"/>
</dbReference>
<evidence type="ECO:0000256" key="2">
    <source>
        <dbReference type="ARBA" id="ARBA00022801"/>
    </source>
</evidence>
<keyword evidence="1" id="KW-0547">Nucleotide-binding</keyword>
<protein>
    <recommendedName>
        <fullName evidence="5">DNA2/NAM7 helicase-like C-terminal domain-containing protein</fullName>
    </recommendedName>
</protein>
<dbReference type="Pfam" id="PF13087">
    <property type="entry name" value="AAA_12"/>
    <property type="match status" value="1"/>
</dbReference>
<dbReference type="GO" id="GO:0005524">
    <property type="term" value="F:ATP binding"/>
    <property type="evidence" value="ECO:0007669"/>
    <property type="project" value="UniProtKB-KW"/>
</dbReference>
<proteinExistence type="predicted"/>
<evidence type="ECO:0000259" key="5">
    <source>
        <dbReference type="Pfam" id="PF13087"/>
    </source>
</evidence>
<reference evidence="6" key="2">
    <citation type="journal article" date="2023" name="IMA Fungus">
        <title>Comparative genomic study of the Penicillium genus elucidates a diverse pangenome and 15 lateral gene transfer events.</title>
        <authorList>
            <person name="Petersen C."/>
            <person name="Sorensen T."/>
            <person name="Nielsen M.R."/>
            <person name="Sondergaard T.E."/>
            <person name="Sorensen J.L."/>
            <person name="Fitzpatrick D.A."/>
            <person name="Frisvad J.C."/>
            <person name="Nielsen K.L."/>
        </authorList>
    </citation>
    <scope>NUCLEOTIDE SEQUENCE</scope>
    <source>
        <strain evidence="6">IBT 35673</strain>
    </source>
</reference>
<organism evidence="6 7">
    <name type="scientific">Penicillium brevicompactum</name>
    <dbReference type="NCBI Taxonomy" id="5074"/>
    <lineage>
        <taxon>Eukaryota</taxon>
        <taxon>Fungi</taxon>
        <taxon>Dikarya</taxon>
        <taxon>Ascomycota</taxon>
        <taxon>Pezizomycotina</taxon>
        <taxon>Eurotiomycetes</taxon>
        <taxon>Eurotiomycetidae</taxon>
        <taxon>Eurotiales</taxon>
        <taxon>Aspergillaceae</taxon>
        <taxon>Penicillium</taxon>
    </lineage>
</organism>
<dbReference type="AlphaFoldDB" id="A0A9W9UHR6"/>
<dbReference type="PANTHER" id="PTHR43788">
    <property type="entry name" value="DNA2/NAM7 HELICASE FAMILY MEMBER"/>
    <property type="match status" value="1"/>
</dbReference>
<comment type="caution">
    <text evidence="6">The sequence shown here is derived from an EMBL/GenBank/DDBJ whole genome shotgun (WGS) entry which is preliminary data.</text>
</comment>
<evidence type="ECO:0000313" key="6">
    <source>
        <dbReference type="EMBL" id="KAJ5339920.1"/>
    </source>
</evidence>
<dbReference type="InterPro" id="IPR027417">
    <property type="entry name" value="P-loop_NTPase"/>
</dbReference>
<evidence type="ECO:0000256" key="1">
    <source>
        <dbReference type="ARBA" id="ARBA00022741"/>
    </source>
</evidence>
<dbReference type="Proteomes" id="UP001147695">
    <property type="component" value="Unassembled WGS sequence"/>
</dbReference>
<dbReference type="SUPFAM" id="SSF52540">
    <property type="entry name" value="P-loop containing nucleoside triphosphate hydrolases"/>
    <property type="match status" value="1"/>
</dbReference>
<dbReference type="Gene3D" id="3.40.50.300">
    <property type="entry name" value="P-loop containing nucleotide triphosphate hydrolases"/>
    <property type="match status" value="2"/>
</dbReference>
<evidence type="ECO:0000256" key="3">
    <source>
        <dbReference type="ARBA" id="ARBA00022806"/>
    </source>
</evidence>
<dbReference type="GO" id="GO:0043139">
    <property type="term" value="F:5'-3' DNA helicase activity"/>
    <property type="evidence" value="ECO:0007669"/>
    <property type="project" value="TreeGrafter"/>
</dbReference>
<dbReference type="CDD" id="cd18808">
    <property type="entry name" value="SF1_C_Upf1"/>
    <property type="match status" value="1"/>
</dbReference>
<keyword evidence="2" id="KW-0378">Hydrolase</keyword>
<dbReference type="PANTHER" id="PTHR43788:SF8">
    <property type="entry name" value="DNA-BINDING PROTEIN SMUBP-2"/>
    <property type="match status" value="1"/>
</dbReference>
<dbReference type="GO" id="GO:0016787">
    <property type="term" value="F:hydrolase activity"/>
    <property type="evidence" value="ECO:0007669"/>
    <property type="project" value="UniProtKB-KW"/>
</dbReference>
<reference evidence="6" key="1">
    <citation type="submission" date="2022-12" db="EMBL/GenBank/DDBJ databases">
        <authorList>
            <person name="Petersen C."/>
        </authorList>
    </citation>
    <scope>NUCLEOTIDE SEQUENCE</scope>
    <source>
        <strain evidence="6">IBT 35673</strain>
    </source>
</reference>
<accession>A0A9W9UHR6</accession>
<dbReference type="EMBL" id="JAPZBQ010000003">
    <property type="protein sequence ID" value="KAJ5339920.1"/>
    <property type="molecule type" value="Genomic_DNA"/>
</dbReference>
<name>A0A9W9UHR6_PENBR</name>
<evidence type="ECO:0000256" key="4">
    <source>
        <dbReference type="ARBA" id="ARBA00022840"/>
    </source>
</evidence>
<keyword evidence="4" id="KW-0067">ATP-binding</keyword>
<sequence length="426" mass="47491">MDATVADLRTAAEFANELSQYDALTRPDTVSSWEGVSDPRLKEIATSLGAAMLGVAGKIPNSPWANIGLGPYYDFDSFWKERRYGIMAQDEKDFQKACWLMKRDVLRTAHIVVGTLAVISEPSILTCLHPSFVAVDEASMIRETDLHAAFAWLYPISFGLFGDSRQLGPRSFANKTENPFCKQVEMSLMERMSTAGYMAAFLTHQRRMTGGIQSLTSALFYNDKEIKNDAPDPDQKARRLATWNKEQHKVNSNALLLDVSWTRENCVGTSFENPGNREVVLGLVRKLVGDGLAEAKDIVILVGYEAQWRHYIKDLRTLTQTDPSVAWTSVRALKVDAIQGNEADTVIFDFVRSGGQHGFMGSFRRLNVACSRGRYGFYLVSSAAGLKSRERNGFRTPGQLHKWFETRRAIATLATPAHVTAGDEDN</sequence>
<dbReference type="InterPro" id="IPR050534">
    <property type="entry name" value="Coronavir_polyprotein_1ab"/>
</dbReference>
<feature type="domain" description="DNA2/NAM7 helicase-like C-terminal" evidence="5">
    <location>
        <begin position="185"/>
        <end position="382"/>
    </location>
</feature>